<dbReference type="EMBL" id="AMOV01000004">
    <property type="protein sequence ID" value="EKE91466.1"/>
    <property type="molecule type" value="Genomic_DNA"/>
</dbReference>
<gene>
    <name evidence="1" type="ORF">OUM_0933</name>
</gene>
<protein>
    <submittedName>
        <fullName evidence="1">Uncharacterized protein</fullName>
    </submittedName>
</protein>
<proteinExistence type="predicted"/>
<dbReference type="AlphaFoldDB" id="K2K6U7"/>
<reference evidence="1 2" key="1">
    <citation type="journal article" date="2013" name="Pathog. Dis.">
        <title>Genome sequences of 65 Helicobacter pylori strains isolated from asymptomatic individuals and patients with gastric cancer, peptic ulcer disease, or gastritis.</title>
        <authorList>
            <person name="Blanchard T.G."/>
            <person name="Czinn S.J."/>
            <person name="Correa P."/>
            <person name="Nakazawa T."/>
            <person name="Keelan M."/>
            <person name="Morningstar L."/>
            <person name="Santana-Cruz I."/>
            <person name="Maroo A."/>
            <person name="McCracken C."/>
            <person name="Shefchek K."/>
            <person name="Daugherty S."/>
            <person name="Song Y."/>
            <person name="Fraser C.M."/>
            <person name="Fricke W.F."/>
        </authorList>
    </citation>
    <scope>NUCLEOTIDE SEQUENCE [LARGE SCALE GENOMIC DNA]</scope>
    <source>
        <strain evidence="1 2">R038b</strain>
    </source>
</reference>
<sequence>MKIKVIGGLVLALYPYNRDFTEFDHLWHSIPTRLEKSSLVGL</sequence>
<name>K2K6U7_HELPX</name>
<organism evidence="1 2">
    <name type="scientific">Helicobacter pylori R038b</name>
    <dbReference type="NCBI Taxonomy" id="1145115"/>
    <lineage>
        <taxon>Bacteria</taxon>
        <taxon>Pseudomonadati</taxon>
        <taxon>Campylobacterota</taxon>
        <taxon>Epsilonproteobacteria</taxon>
        <taxon>Campylobacterales</taxon>
        <taxon>Helicobacteraceae</taxon>
        <taxon>Helicobacter</taxon>
    </lineage>
</organism>
<accession>K2K6U7</accession>
<dbReference type="Proteomes" id="UP000006766">
    <property type="component" value="Unassembled WGS sequence"/>
</dbReference>
<evidence type="ECO:0000313" key="1">
    <source>
        <dbReference type="EMBL" id="EKE91466.1"/>
    </source>
</evidence>
<comment type="caution">
    <text evidence="1">The sequence shown here is derived from an EMBL/GenBank/DDBJ whole genome shotgun (WGS) entry which is preliminary data.</text>
</comment>
<evidence type="ECO:0000313" key="2">
    <source>
        <dbReference type="Proteomes" id="UP000006766"/>
    </source>
</evidence>